<gene>
    <name evidence="8" type="primary">folB_2</name>
    <name evidence="8" type="ORF">GCM10009093_09170</name>
</gene>
<accession>A0ABN0Y5X9</accession>
<evidence type="ECO:0000259" key="7">
    <source>
        <dbReference type="SMART" id="SM00905"/>
    </source>
</evidence>
<feature type="domain" description="Dihydroneopterin aldolase/epimerase" evidence="7">
    <location>
        <begin position="20"/>
        <end position="127"/>
    </location>
</feature>
<evidence type="ECO:0000313" key="9">
    <source>
        <dbReference type="Proteomes" id="UP001500791"/>
    </source>
</evidence>
<organism evidence="8 9">
    <name type="scientific">Brevundimonas terrae</name>
    <dbReference type="NCBI Taxonomy" id="363631"/>
    <lineage>
        <taxon>Bacteria</taxon>
        <taxon>Pseudomonadati</taxon>
        <taxon>Pseudomonadota</taxon>
        <taxon>Alphaproteobacteria</taxon>
        <taxon>Caulobacterales</taxon>
        <taxon>Caulobacteraceae</taxon>
        <taxon>Brevundimonas</taxon>
    </lineage>
</organism>
<dbReference type="InterPro" id="IPR006156">
    <property type="entry name" value="Dihydroneopterin_aldolase"/>
</dbReference>
<evidence type="ECO:0000256" key="4">
    <source>
        <dbReference type="ARBA" id="ARBA00022909"/>
    </source>
</evidence>
<keyword evidence="5 6" id="KW-0456">Lyase</keyword>
<comment type="function">
    <text evidence="6">Catalyzes the conversion of 7,8-dihydroneopterin to 6-hydroxymethyl-7,8-dihydropterin.</text>
</comment>
<comment type="similarity">
    <text evidence="3 6">Belongs to the DHNA family.</text>
</comment>
<dbReference type="EMBL" id="BAAAEJ010000003">
    <property type="protein sequence ID" value="GAA0384403.1"/>
    <property type="molecule type" value="Genomic_DNA"/>
</dbReference>
<evidence type="ECO:0000256" key="1">
    <source>
        <dbReference type="ARBA" id="ARBA00001353"/>
    </source>
</evidence>
<sequence length="129" mass="13656">MTVTALPLAEGLPRRQGMTVHVRGLEVQAGIGVYAHEMGRLQPLVLDVELDLGAAPVRELADTLDYDGVARIVRALASGGHIELVETFAEQVALACLEDIRVLAVRVKVDKPEAIAGAQAAGCTVSYAR</sequence>
<dbReference type="SMART" id="SM00905">
    <property type="entry name" value="FolB"/>
    <property type="match status" value="1"/>
</dbReference>
<dbReference type="SUPFAM" id="SSF55620">
    <property type="entry name" value="Tetrahydrobiopterin biosynthesis enzymes-like"/>
    <property type="match status" value="1"/>
</dbReference>
<protein>
    <recommendedName>
        <fullName evidence="6">7,8-dihydroneopterin aldolase</fullName>
        <ecNumber evidence="6">4.1.2.25</ecNumber>
    </recommendedName>
</protein>
<keyword evidence="9" id="KW-1185">Reference proteome</keyword>
<dbReference type="InterPro" id="IPR043133">
    <property type="entry name" value="GTP-CH-I_C/QueF"/>
</dbReference>
<dbReference type="EC" id="4.1.2.25" evidence="6"/>
<comment type="catalytic activity">
    <reaction evidence="1 6">
        <text>7,8-dihydroneopterin = 6-hydroxymethyl-7,8-dihydropterin + glycolaldehyde</text>
        <dbReference type="Rhea" id="RHEA:10540"/>
        <dbReference type="ChEBI" id="CHEBI:17001"/>
        <dbReference type="ChEBI" id="CHEBI:17071"/>
        <dbReference type="ChEBI" id="CHEBI:44841"/>
        <dbReference type="EC" id="4.1.2.25"/>
    </reaction>
</comment>
<dbReference type="NCBIfam" id="TIGR00525">
    <property type="entry name" value="folB"/>
    <property type="match status" value="1"/>
</dbReference>
<dbReference type="RefSeq" id="WP_243862661.1">
    <property type="nucleotide sequence ID" value="NZ_BAAAEJ010000003.1"/>
</dbReference>
<reference evidence="8 9" key="1">
    <citation type="journal article" date="2019" name="Int. J. Syst. Evol. Microbiol.">
        <title>The Global Catalogue of Microorganisms (GCM) 10K type strain sequencing project: providing services to taxonomists for standard genome sequencing and annotation.</title>
        <authorList>
            <consortium name="The Broad Institute Genomics Platform"/>
            <consortium name="The Broad Institute Genome Sequencing Center for Infectious Disease"/>
            <person name="Wu L."/>
            <person name="Ma J."/>
        </authorList>
    </citation>
    <scope>NUCLEOTIDE SEQUENCE [LARGE SCALE GENOMIC DNA]</scope>
    <source>
        <strain evidence="8 9">JCM 13476</strain>
    </source>
</reference>
<comment type="caution">
    <text evidence="8">The sequence shown here is derived from an EMBL/GenBank/DDBJ whole genome shotgun (WGS) entry which is preliminary data.</text>
</comment>
<dbReference type="PANTHER" id="PTHR42844">
    <property type="entry name" value="DIHYDRONEOPTERIN ALDOLASE 1-RELATED"/>
    <property type="match status" value="1"/>
</dbReference>
<proteinExistence type="inferred from homology"/>
<evidence type="ECO:0000256" key="3">
    <source>
        <dbReference type="ARBA" id="ARBA00005708"/>
    </source>
</evidence>
<evidence type="ECO:0000256" key="5">
    <source>
        <dbReference type="ARBA" id="ARBA00023239"/>
    </source>
</evidence>
<name>A0ABN0Y5X9_9CAUL</name>
<dbReference type="Pfam" id="PF02152">
    <property type="entry name" value="FolB"/>
    <property type="match status" value="1"/>
</dbReference>
<comment type="pathway">
    <text evidence="2 6">Cofactor biosynthesis; tetrahydrofolate biosynthesis; 2-amino-4-hydroxy-6-hydroxymethyl-7,8-dihydropteridine diphosphate from 7,8-dihydroneopterin triphosphate: step 3/4.</text>
</comment>
<evidence type="ECO:0000313" key="8">
    <source>
        <dbReference type="EMBL" id="GAA0384403.1"/>
    </source>
</evidence>
<dbReference type="Proteomes" id="UP001500791">
    <property type="component" value="Unassembled WGS sequence"/>
</dbReference>
<evidence type="ECO:0000256" key="2">
    <source>
        <dbReference type="ARBA" id="ARBA00005013"/>
    </source>
</evidence>
<keyword evidence="4 6" id="KW-0289">Folate biosynthesis</keyword>
<dbReference type="NCBIfam" id="TIGR00526">
    <property type="entry name" value="folB_dom"/>
    <property type="match status" value="1"/>
</dbReference>
<dbReference type="PANTHER" id="PTHR42844:SF1">
    <property type="entry name" value="DIHYDRONEOPTERIN ALDOLASE 1-RELATED"/>
    <property type="match status" value="1"/>
</dbReference>
<dbReference type="Gene3D" id="3.30.1130.10">
    <property type="match status" value="1"/>
</dbReference>
<dbReference type="InterPro" id="IPR006157">
    <property type="entry name" value="FolB_dom"/>
</dbReference>
<evidence type="ECO:0000256" key="6">
    <source>
        <dbReference type="RuleBase" id="RU362079"/>
    </source>
</evidence>